<accession>A0A1D3D8J2</accession>
<feature type="region of interest" description="Disordered" evidence="1">
    <location>
        <begin position="1"/>
        <end position="28"/>
    </location>
</feature>
<comment type="caution">
    <text evidence="3">The sequence shown here is derived from an EMBL/GenBank/DDBJ whole genome shotgun (WGS) entry which is preliminary data.</text>
</comment>
<reference evidence="3 4" key="1">
    <citation type="journal article" date="2016" name="BMC Genomics">
        <title>Comparative genomics reveals Cyclospora cayetanensis possesses coccidia-like metabolism and invasion components but unique surface antigens.</title>
        <authorList>
            <person name="Liu S."/>
            <person name="Wang L."/>
            <person name="Zheng H."/>
            <person name="Xu Z."/>
            <person name="Roellig D.M."/>
            <person name="Li N."/>
            <person name="Frace M.A."/>
            <person name="Tang K."/>
            <person name="Arrowood M.J."/>
            <person name="Moss D.M."/>
            <person name="Zhang L."/>
            <person name="Feng Y."/>
            <person name="Xiao L."/>
        </authorList>
    </citation>
    <scope>NUCLEOTIDE SEQUENCE [LARGE SCALE GENOMIC DNA]</scope>
    <source>
        <strain evidence="3 4">CHN_HEN01</strain>
    </source>
</reference>
<dbReference type="AlphaFoldDB" id="A0A1D3D8J2"/>
<organism evidence="3 4">
    <name type="scientific">Cyclospora cayetanensis</name>
    <dbReference type="NCBI Taxonomy" id="88456"/>
    <lineage>
        <taxon>Eukaryota</taxon>
        <taxon>Sar</taxon>
        <taxon>Alveolata</taxon>
        <taxon>Apicomplexa</taxon>
        <taxon>Conoidasida</taxon>
        <taxon>Coccidia</taxon>
        <taxon>Eucoccidiorida</taxon>
        <taxon>Eimeriorina</taxon>
        <taxon>Eimeriidae</taxon>
        <taxon>Cyclospora</taxon>
    </lineage>
</organism>
<dbReference type="InterPro" id="IPR002775">
    <property type="entry name" value="DNA/RNA-bd_Alba-like"/>
</dbReference>
<protein>
    <recommendedName>
        <fullName evidence="2">DNA/RNA-binding protein Alba-like domain-containing protein</fullName>
    </recommendedName>
</protein>
<dbReference type="EMBL" id="JROU02000284">
    <property type="protein sequence ID" value="OEH79771.1"/>
    <property type="molecule type" value="Genomic_DNA"/>
</dbReference>
<evidence type="ECO:0000313" key="4">
    <source>
        <dbReference type="Proteomes" id="UP000095192"/>
    </source>
</evidence>
<evidence type="ECO:0000259" key="2">
    <source>
        <dbReference type="Pfam" id="PF01918"/>
    </source>
</evidence>
<sequence>MEFQSASLDGPSDAPCCTHSVSSSGSGTDDSLEAVLQSLPCGFLWIHRGSGGRLRKAADKTLQALQKEGTFCLVAKGVAANRCLSVAEIAKRHVVRHGGEVQIRCFFSGLGAEGEKRRESIHLFLLLGVTRQPSLTTNTGGLQVPLQQRQKA</sequence>
<dbReference type="GO" id="GO:0003676">
    <property type="term" value="F:nucleic acid binding"/>
    <property type="evidence" value="ECO:0007669"/>
    <property type="project" value="InterPro"/>
</dbReference>
<keyword evidence="4" id="KW-1185">Reference proteome</keyword>
<dbReference type="InParanoid" id="A0A1D3D8J2"/>
<proteinExistence type="predicted"/>
<dbReference type="VEuPathDB" id="ToxoDB:cyc_00512"/>
<dbReference type="Pfam" id="PF01918">
    <property type="entry name" value="Alba"/>
    <property type="match status" value="1"/>
</dbReference>
<dbReference type="Proteomes" id="UP000095192">
    <property type="component" value="Unassembled WGS sequence"/>
</dbReference>
<name>A0A1D3D8J2_9EIME</name>
<evidence type="ECO:0000256" key="1">
    <source>
        <dbReference type="SAM" id="MobiDB-lite"/>
    </source>
</evidence>
<evidence type="ECO:0000313" key="3">
    <source>
        <dbReference type="EMBL" id="OEH79771.1"/>
    </source>
</evidence>
<feature type="domain" description="DNA/RNA-binding protein Alba-like" evidence="2">
    <location>
        <begin position="50"/>
        <end position="102"/>
    </location>
</feature>
<gene>
    <name evidence="3" type="ORF">cyc_00512</name>
</gene>